<evidence type="ECO:0000313" key="3">
    <source>
        <dbReference type="Proteomes" id="UP000030687"/>
    </source>
</evidence>
<dbReference type="Proteomes" id="UP000030687">
    <property type="component" value="Unassembled WGS sequence"/>
</dbReference>
<proteinExistence type="predicted"/>
<organism evidence="2 3">
    <name type="scientific">Citrus clementina</name>
    <name type="common">Clementine</name>
    <name type="synonym">Citrus deliciosa x Citrus sinensis</name>
    <dbReference type="NCBI Taxonomy" id="85681"/>
    <lineage>
        <taxon>Eukaryota</taxon>
        <taxon>Viridiplantae</taxon>
        <taxon>Streptophyta</taxon>
        <taxon>Embryophyta</taxon>
        <taxon>Tracheophyta</taxon>
        <taxon>Spermatophyta</taxon>
        <taxon>Magnoliopsida</taxon>
        <taxon>eudicotyledons</taxon>
        <taxon>Gunneridae</taxon>
        <taxon>Pentapetalae</taxon>
        <taxon>rosids</taxon>
        <taxon>malvids</taxon>
        <taxon>Sapindales</taxon>
        <taxon>Rutaceae</taxon>
        <taxon>Aurantioideae</taxon>
        <taxon>Citrus</taxon>
    </lineage>
</organism>
<dbReference type="KEGG" id="cic:CICLE_v10004094mg"/>
<feature type="transmembrane region" description="Helical" evidence="1">
    <location>
        <begin position="25"/>
        <end position="42"/>
    </location>
</feature>
<dbReference type="Gramene" id="ESR47680">
    <property type="protein sequence ID" value="ESR47680"/>
    <property type="gene ID" value="CICLE_v10004094mg"/>
</dbReference>
<dbReference type="AlphaFoldDB" id="V4T893"/>
<gene>
    <name evidence="2" type="ORF">CICLE_v10004094mg</name>
</gene>
<protein>
    <submittedName>
        <fullName evidence="2">Uncharacterized protein</fullName>
    </submittedName>
</protein>
<name>V4T893_CITCL</name>
<reference evidence="2 3" key="1">
    <citation type="submission" date="2013-10" db="EMBL/GenBank/DDBJ databases">
        <authorList>
            <consortium name="International Citrus Genome Consortium"/>
            <person name="Jenkins J."/>
            <person name="Schmutz J."/>
            <person name="Prochnik S."/>
            <person name="Rokhsar D."/>
            <person name="Gmitter F."/>
            <person name="Ollitrault P."/>
            <person name="Machado M."/>
            <person name="Talon M."/>
            <person name="Wincker P."/>
            <person name="Jaillon O."/>
            <person name="Morgante M."/>
        </authorList>
    </citation>
    <scope>NUCLEOTIDE SEQUENCE</scope>
    <source>
        <strain evidence="3">cv. Clemenules</strain>
    </source>
</reference>
<dbReference type="EMBL" id="KI536799">
    <property type="protein sequence ID" value="ESR47680.1"/>
    <property type="molecule type" value="Genomic_DNA"/>
</dbReference>
<dbReference type="InParanoid" id="V4T893"/>
<keyword evidence="1" id="KW-1133">Transmembrane helix</keyword>
<sequence>MWKFVGLIIIFKCHFLQFLPCHFQRFFFTIIFIQISFLFILIENSFSTEYTRQIFSMHFKLMPNLLIFNKIAPAPKFCFK</sequence>
<accession>V4T893</accession>
<evidence type="ECO:0000313" key="2">
    <source>
        <dbReference type="EMBL" id="ESR47680.1"/>
    </source>
</evidence>
<evidence type="ECO:0000256" key="1">
    <source>
        <dbReference type="SAM" id="Phobius"/>
    </source>
</evidence>
<keyword evidence="1" id="KW-0812">Transmembrane</keyword>
<keyword evidence="1" id="KW-0472">Membrane</keyword>
<keyword evidence="3" id="KW-1185">Reference proteome</keyword>